<dbReference type="EMBL" id="JANDBD010000001">
    <property type="protein sequence ID" value="MCP9270619.1"/>
    <property type="molecule type" value="Genomic_DNA"/>
</dbReference>
<evidence type="ECO:0000313" key="2">
    <source>
        <dbReference type="EMBL" id="MCP9270619.1"/>
    </source>
</evidence>
<feature type="compositionally biased region" description="Basic and acidic residues" evidence="1">
    <location>
        <begin position="25"/>
        <end position="42"/>
    </location>
</feature>
<comment type="caution">
    <text evidence="2">The sequence shown here is derived from an EMBL/GenBank/DDBJ whole genome shotgun (WGS) entry which is preliminary data.</text>
</comment>
<accession>A0ABT1LUN6</accession>
<feature type="compositionally biased region" description="Basic and acidic residues" evidence="1">
    <location>
        <begin position="51"/>
        <end position="69"/>
    </location>
</feature>
<evidence type="ECO:0000256" key="1">
    <source>
        <dbReference type="SAM" id="MobiDB-lite"/>
    </source>
</evidence>
<proteinExistence type="predicted"/>
<organism evidence="2 3">
    <name type="scientific">Mycolicibacterium arenosum</name>
    <dbReference type="NCBI Taxonomy" id="2952157"/>
    <lineage>
        <taxon>Bacteria</taxon>
        <taxon>Bacillati</taxon>
        <taxon>Actinomycetota</taxon>
        <taxon>Actinomycetes</taxon>
        <taxon>Mycobacteriales</taxon>
        <taxon>Mycobacteriaceae</taxon>
        <taxon>Mycolicibacterium</taxon>
    </lineage>
</organism>
<keyword evidence="3" id="KW-1185">Reference proteome</keyword>
<dbReference type="RefSeq" id="WP_255057594.1">
    <property type="nucleotide sequence ID" value="NZ_JANDBD010000001.1"/>
</dbReference>
<dbReference type="Proteomes" id="UP001651690">
    <property type="component" value="Unassembled WGS sequence"/>
</dbReference>
<name>A0ABT1LUN6_9MYCO</name>
<feature type="region of interest" description="Disordered" evidence="1">
    <location>
        <begin position="25"/>
        <end position="69"/>
    </location>
</feature>
<gene>
    <name evidence="2" type="ORF">NM203_00315</name>
</gene>
<reference evidence="2 3" key="1">
    <citation type="submission" date="2022-06" db="EMBL/GenBank/DDBJ databases">
        <title>Mycolicibacterium sp. CAU 1645 isolated from seawater.</title>
        <authorList>
            <person name="Kim W."/>
        </authorList>
    </citation>
    <scope>NUCLEOTIDE SEQUENCE [LARGE SCALE GENOMIC DNA]</scope>
    <source>
        <strain evidence="2 3">CAU 1645</strain>
    </source>
</reference>
<evidence type="ECO:0000313" key="3">
    <source>
        <dbReference type="Proteomes" id="UP001651690"/>
    </source>
</evidence>
<protein>
    <submittedName>
        <fullName evidence="2">Uncharacterized protein</fullName>
    </submittedName>
</protein>
<sequence>MPRTFPPPDRFELVDCYAERDNEFDDRDTADVRSDEAQRDAVLEADEADVLEQRREIPDDGDERRTAGD</sequence>